<dbReference type="EMBL" id="GEDG01040649">
    <property type="protein sequence ID" value="JAP06657.1"/>
    <property type="molecule type" value="Transcribed_RNA"/>
</dbReference>
<accession>A0A0V0GEM7</accession>
<protein>
    <submittedName>
        <fullName evidence="1">Putative ovule protein</fullName>
    </submittedName>
</protein>
<reference evidence="1" key="1">
    <citation type="submission" date="2015-12" db="EMBL/GenBank/DDBJ databases">
        <title>Gene expression during late stages of embryo sac development: a critical building block for successful pollen-pistil interactions.</title>
        <authorList>
            <person name="Liu Y."/>
            <person name="Joly V."/>
            <person name="Sabar M."/>
            <person name="Matton D.P."/>
        </authorList>
    </citation>
    <scope>NUCLEOTIDE SEQUENCE</scope>
</reference>
<proteinExistence type="predicted"/>
<feature type="non-terminal residue" evidence="1">
    <location>
        <position position="84"/>
    </location>
</feature>
<name>A0A0V0GEM7_SOLCH</name>
<dbReference type="AlphaFoldDB" id="A0A0V0GEM7"/>
<organism evidence="1">
    <name type="scientific">Solanum chacoense</name>
    <name type="common">Chaco potato</name>
    <dbReference type="NCBI Taxonomy" id="4108"/>
    <lineage>
        <taxon>Eukaryota</taxon>
        <taxon>Viridiplantae</taxon>
        <taxon>Streptophyta</taxon>
        <taxon>Embryophyta</taxon>
        <taxon>Tracheophyta</taxon>
        <taxon>Spermatophyta</taxon>
        <taxon>Magnoliopsida</taxon>
        <taxon>eudicotyledons</taxon>
        <taxon>Gunneridae</taxon>
        <taxon>Pentapetalae</taxon>
        <taxon>asterids</taxon>
        <taxon>lamiids</taxon>
        <taxon>Solanales</taxon>
        <taxon>Solanaceae</taxon>
        <taxon>Solanoideae</taxon>
        <taxon>Solaneae</taxon>
        <taxon>Solanum</taxon>
    </lineage>
</organism>
<sequence length="84" mass="9651">MIMNRHPFSYHPSSSTLFPPTLTMVLFCPYQFSLPSTLTRGVFVPTLSIHVPQLETMIAEFRSPFILNRLVPRPRGSFNNNSIR</sequence>
<evidence type="ECO:0000313" key="1">
    <source>
        <dbReference type="EMBL" id="JAP06657.1"/>
    </source>
</evidence>